<reference evidence="2" key="2">
    <citation type="submission" date="2022-10" db="EMBL/GenBank/DDBJ databases">
        <authorList>
            <consortium name="ENA_rothamsted_submissions"/>
            <consortium name="culmorum"/>
            <person name="King R."/>
        </authorList>
    </citation>
    <scope>NUCLEOTIDE SEQUENCE</scope>
</reference>
<keyword evidence="1" id="KW-0732">Signal</keyword>
<feature type="signal peptide" evidence="1">
    <location>
        <begin position="1"/>
        <end position="17"/>
    </location>
</feature>
<evidence type="ECO:0000313" key="2">
    <source>
        <dbReference type="EMBL" id="CAG9799304.1"/>
    </source>
</evidence>
<name>A0A9N9RLL6_9DIPT</name>
<sequence length="318" mass="36852">MHLANFFILNIFYIVSCQDNNEDGPTSTRIIYDITTTTIIPHSPENTEKTTTNVVNINFDTPEKVTAEINEAFDDLSKTVNETLSNFNTATRDKFDDECGHIFRDLEREELYNLYQEDCTVDQLTVYEEFQTSLDGVIKLYVDKEHPNIEKAFKEVYKKWIEPFRRDVETNLVTPITSALRFPRGHQDKYISCSNQYTPQILKLIETAFTNVLDCYNMTISYQDTTKYADLIAALYKDTAEKFTICNQNLDCFKKYCPKTHLLVLKTTAQAVDAMSSIVRNFQKEVELIPKCANNKFNNATYLKTKEELRVAMLLCLK</sequence>
<accession>A0A9N9RLL6</accession>
<proteinExistence type="predicted"/>
<dbReference type="EMBL" id="OU895877">
    <property type="protein sequence ID" value="CAG9799304.1"/>
    <property type="molecule type" value="Genomic_DNA"/>
</dbReference>
<feature type="chain" id="PRO_5040394512" evidence="1">
    <location>
        <begin position="18"/>
        <end position="318"/>
    </location>
</feature>
<gene>
    <name evidence="2" type="ORF">CHIRRI_LOCUS2273</name>
</gene>
<reference evidence="2" key="1">
    <citation type="submission" date="2022-01" db="EMBL/GenBank/DDBJ databases">
        <authorList>
            <person name="King R."/>
        </authorList>
    </citation>
    <scope>NUCLEOTIDE SEQUENCE</scope>
</reference>
<keyword evidence="3" id="KW-1185">Reference proteome</keyword>
<dbReference type="AlphaFoldDB" id="A0A9N9RLL6"/>
<protein>
    <submittedName>
        <fullName evidence="2">Uncharacterized protein</fullName>
    </submittedName>
</protein>
<dbReference type="Proteomes" id="UP001153620">
    <property type="component" value="Chromosome 1"/>
</dbReference>
<organism evidence="2 3">
    <name type="scientific">Chironomus riparius</name>
    <dbReference type="NCBI Taxonomy" id="315576"/>
    <lineage>
        <taxon>Eukaryota</taxon>
        <taxon>Metazoa</taxon>
        <taxon>Ecdysozoa</taxon>
        <taxon>Arthropoda</taxon>
        <taxon>Hexapoda</taxon>
        <taxon>Insecta</taxon>
        <taxon>Pterygota</taxon>
        <taxon>Neoptera</taxon>
        <taxon>Endopterygota</taxon>
        <taxon>Diptera</taxon>
        <taxon>Nematocera</taxon>
        <taxon>Chironomoidea</taxon>
        <taxon>Chironomidae</taxon>
        <taxon>Chironominae</taxon>
        <taxon>Chironomus</taxon>
    </lineage>
</organism>
<evidence type="ECO:0000256" key="1">
    <source>
        <dbReference type="SAM" id="SignalP"/>
    </source>
</evidence>
<evidence type="ECO:0000313" key="3">
    <source>
        <dbReference type="Proteomes" id="UP001153620"/>
    </source>
</evidence>